<dbReference type="AlphaFoldDB" id="A0AAV7FLI9"/>
<keyword evidence="2" id="KW-1185">Reference proteome</keyword>
<protein>
    <submittedName>
        <fullName evidence="1">Uncharacterized protein</fullName>
    </submittedName>
</protein>
<organism evidence="1 2">
    <name type="scientific">Dendrobium chrysotoxum</name>
    <name type="common">Orchid</name>
    <dbReference type="NCBI Taxonomy" id="161865"/>
    <lineage>
        <taxon>Eukaryota</taxon>
        <taxon>Viridiplantae</taxon>
        <taxon>Streptophyta</taxon>
        <taxon>Embryophyta</taxon>
        <taxon>Tracheophyta</taxon>
        <taxon>Spermatophyta</taxon>
        <taxon>Magnoliopsida</taxon>
        <taxon>Liliopsida</taxon>
        <taxon>Asparagales</taxon>
        <taxon>Orchidaceae</taxon>
        <taxon>Epidendroideae</taxon>
        <taxon>Malaxideae</taxon>
        <taxon>Dendrobiinae</taxon>
        <taxon>Dendrobium</taxon>
    </lineage>
</organism>
<reference evidence="1 2" key="1">
    <citation type="journal article" date="2021" name="Hortic Res">
        <title>Chromosome-scale assembly of the Dendrobium chrysotoxum genome enhances the understanding of orchid evolution.</title>
        <authorList>
            <person name="Zhang Y."/>
            <person name="Zhang G.Q."/>
            <person name="Zhang D."/>
            <person name="Liu X.D."/>
            <person name="Xu X.Y."/>
            <person name="Sun W.H."/>
            <person name="Yu X."/>
            <person name="Zhu X."/>
            <person name="Wang Z.W."/>
            <person name="Zhao X."/>
            <person name="Zhong W.Y."/>
            <person name="Chen H."/>
            <person name="Yin W.L."/>
            <person name="Huang T."/>
            <person name="Niu S.C."/>
            <person name="Liu Z.J."/>
        </authorList>
    </citation>
    <scope>NUCLEOTIDE SEQUENCE [LARGE SCALE GENOMIC DNA]</scope>
    <source>
        <strain evidence="1">Lindl</strain>
    </source>
</reference>
<sequence>MAQRIRREGERVGRGHENSAWENYYVRNILSTSLGARCIRSAGDGARKDHNQQAMIFGETVLGRRQMSEGP</sequence>
<proteinExistence type="predicted"/>
<comment type="caution">
    <text evidence="1">The sequence shown here is derived from an EMBL/GenBank/DDBJ whole genome shotgun (WGS) entry which is preliminary data.</text>
</comment>
<accession>A0AAV7FLI9</accession>
<evidence type="ECO:0000313" key="1">
    <source>
        <dbReference type="EMBL" id="KAH0436241.1"/>
    </source>
</evidence>
<name>A0AAV7FLI9_DENCH</name>
<dbReference type="Proteomes" id="UP000775213">
    <property type="component" value="Unassembled WGS sequence"/>
</dbReference>
<gene>
    <name evidence="1" type="ORF">IEQ34_026438</name>
</gene>
<evidence type="ECO:0000313" key="2">
    <source>
        <dbReference type="Proteomes" id="UP000775213"/>
    </source>
</evidence>
<dbReference type="EMBL" id="JAGFBR010000752">
    <property type="protein sequence ID" value="KAH0436241.1"/>
    <property type="molecule type" value="Genomic_DNA"/>
</dbReference>